<organism evidence="4 5">
    <name type="scientific">Gandjariella thermophila</name>
    <dbReference type="NCBI Taxonomy" id="1931992"/>
    <lineage>
        <taxon>Bacteria</taxon>
        <taxon>Bacillati</taxon>
        <taxon>Actinomycetota</taxon>
        <taxon>Actinomycetes</taxon>
        <taxon>Pseudonocardiales</taxon>
        <taxon>Pseudonocardiaceae</taxon>
        <taxon>Gandjariella</taxon>
    </lineage>
</organism>
<dbReference type="Pfam" id="PF03816">
    <property type="entry name" value="LytR_cpsA_psr"/>
    <property type="match status" value="1"/>
</dbReference>
<feature type="region of interest" description="Disordered" evidence="2">
    <location>
        <begin position="384"/>
        <end position="466"/>
    </location>
</feature>
<dbReference type="EMBL" id="BJFL01000013">
    <property type="protein sequence ID" value="GDY31334.1"/>
    <property type="molecule type" value="Genomic_DNA"/>
</dbReference>
<dbReference type="InterPro" id="IPR050922">
    <property type="entry name" value="LytR/CpsA/Psr_CW_biosynth"/>
</dbReference>
<dbReference type="NCBIfam" id="TIGR00350">
    <property type="entry name" value="lytR_cpsA_psr"/>
    <property type="match status" value="1"/>
</dbReference>
<feature type="region of interest" description="Disordered" evidence="2">
    <location>
        <begin position="1"/>
        <end position="31"/>
    </location>
</feature>
<protein>
    <recommendedName>
        <fullName evidence="3">Cell envelope-related transcriptional attenuator domain-containing protein</fullName>
    </recommendedName>
</protein>
<reference evidence="5" key="1">
    <citation type="submission" date="2019-04" db="EMBL/GenBank/DDBJ databases">
        <title>Draft genome sequence of Pseudonocardiaceae bacterium SL3-2-4.</title>
        <authorList>
            <person name="Ningsih F."/>
            <person name="Yokota A."/>
            <person name="Sakai Y."/>
            <person name="Nanatani K."/>
            <person name="Yabe S."/>
            <person name="Oetari A."/>
            <person name="Sjamsuridzal W."/>
        </authorList>
    </citation>
    <scope>NUCLEOTIDE SEQUENCE [LARGE SCALE GENOMIC DNA]</scope>
    <source>
        <strain evidence="5">SL3-2-4</strain>
    </source>
</reference>
<dbReference type="RefSeq" id="WP_225978420.1">
    <property type="nucleotide sequence ID" value="NZ_BJFL01000013.1"/>
</dbReference>
<comment type="caution">
    <text evidence="4">The sequence shown here is derived from an EMBL/GenBank/DDBJ whole genome shotgun (WGS) entry which is preliminary data.</text>
</comment>
<dbReference type="PANTHER" id="PTHR33392:SF6">
    <property type="entry name" value="POLYISOPRENYL-TEICHOIC ACID--PEPTIDOGLYCAN TEICHOIC ACID TRANSFERASE TAGU"/>
    <property type="match status" value="1"/>
</dbReference>
<dbReference type="InterPro" id="IPR004474">
    <property type="entry name" value="LytR_CpsA_psr"/>
</dbReference>
<feature type="compositionally biased region" description="Low complexity" evidence="2">
    <location>
        <begin position="433"/>
        <end position="453"/>
    </location>
</feature>
<accession>A0A4D4J759</accession>
<dbReference type="PANTHER" id="PTHR33392">
    <property type="entry name" value="POLYISOPRENYL-TEICHOIC ACID--PEPTIDOGLYCAN TEICHOIC ACID TRANSFERASE TAGU"/>
    <property type="match status" value="1"/>
</dbReference>
<feature type="compositionally biased region" description="Low complexity" evidence="2">
    <location>
        <begin position="384"/>
        <end position="402"/>
    </location>
</feature>
<sequence>MADDPHEPGIEGHPDAAADRSPEVAAARRPGTGRGIGARIALGTLRTAVALVSAAVLAASAYGWIEEHRINAGAAITDVIDTPPPGHRQLDGSMDILLVGLDSRTDAQGRPLPQDVLDQLHAGDDTGELNTDTMILVHIPQDGRRAVAISFPRDSYVQIAGGFGRHKLNSAYARAKMETARILRNHGVTDPARIEQESTVAGRKNLIRTIEDLTGGAVHIDRYAEVNLASFYEVSKVLGGVEVCLRAPTHDDMSGASFPAGRQTVSGAQALSFVRQRHGLPGGDLDRIVRQQVFIGAMVRKVLAGGMLADPGKLSDLVGAVQRSVVLSQGWDLTSFAEQMQDLAGGKMQFRTIPVVGETTVASDGDVLLVNPQQVRAFVTGMAAEAAPAATRPADPTTTGPRPRARGADDDPEEYAPPSTRTAPTVSPPPPLTTTGRTAPSSAATLPTATSSLDETISSDDVPCVN</sequence>
<gene>
    <name evidence="4" type="ORF">GTS_29670</name>
</gene>
<name>A0A4D4J759_9PSEU</name>
<comment type="similarity">
    <text evidence="1">Belongs to the LytR/CpsA/Psr (LCP) family.</text>
</comment>
<evidence type="ECO:0000259" key="3">
    <source>
        <dbReference type="Pfam" id="PF03816"/>
    </source>
</evidence>
<proteinExistence type="inferred from homology"/>
<evidence type="ECO:0000313" key="4">
    <source>
        <dbReference type="EMBL" id="GDY31334.1"/>
    </source>
</evidence>
<dbReference type="Gene3D" id="3.40.630.190">
    <property type="entry name" value="LCP protein"/>
    <property type="match status" value="1"/>
</dbReference>
<evidence type="ECO:0000256" key="1">
    <source>
        <dbReference type="ARBA" id="ARBA00006068"/>
    </source>
</evidence>
<feature type="domain" description="Cell envelope-related transcriptional attenuator" evidence="3">
    <location>
        <begin position="130"/>
        <end position="302"/>
    </location>
</feature>
<feature type="compositionally biased region" description="Basic and acidic residues" evidence="2">
    <location>
        <begin position="1"/>
        <end position="22"/>
    </location>
</feature>
<keyword evidence="5" id="KW-1185">Reference proteome</keyword>
<dbReference type="AlphaFoldDB" id="A0A4D4J759"/>
<evidence type="ECO:0000256" key="2">
    <source>
        <dbReference type="SAM" id="MobiDB-lite"/>
    </source>
</evidence>
<evidence type="ECO:0000313" key="5">
    <source>
        <dbReference type="Proteomes" id="UP000298860"/>
    </source>
</evidence>
<dbReference type="Proteomes" id="UP000298860">
    <property type="component" value="Unassembled WGS sequence"/>
</dbReference>